<dbReference type="SUPFAM" id="SSF56731">
    <property type="entry name" value="DNA primase core"/>
    <property type="match status" value="1"/>
</dbReference>
<dbReference type="Pfam" id="PF13155">
    <property type="entry name" value="Toprim_2"/>
    <property type="match status" value="1"/>
</dbReference>
<gene>
    <name evidence="2" type="ORF">H9942_09340</name>
</gene>
<evidence type="ECO:0000259" key="1">
    <source>
        <dbReference type="Pfam" id="PF13154"/>
    </source>
</evidence>
<accession>A0A9D2RZ84</accession>
<reference evidence="2" key="2">
    <citation type="submission" date="2021-04" db="EMBL/GenBank/DDBJ databases">
        <authorList>
            <person name="Gilroy R."/>
        </authorList>
    </citation>
    <scope>NUCLEOTIDE SEQUENCE</scope>
    <source>
        <strain evidence="2">ChiBcolR8-3208</strain>
    </source>
</reference>
<organism evidence="2 3">
    <name type="scientific">Candidatus Acutalibacter ornithocaccae</name>
    <dbReference type="NCBI Taxonomy" id="2838416"/>
    <lineage>
        <taxon>Bacteria</taxon>
        <taxon>Bacillati</taxon>
        <taxon>Bacillota</taxon>
        <taxon>Clostridia</taxon>
        <taxon>Eubacteriales</taxon>
        <taxon>Acutalibacteraceae</taxon>
        <taxon>Acutalibacter</taxon>
    </lineage>
</organism>
<comment type="caution">
    <text evidence="2">The sequence shown here is derived from an EMBL/GenBank/DDBJ whole genome shotgun (WGS) entry which is preliminary data.</text>
</comment>
<dbReference type="Pfam" id="PF13154">
    <property type="entry name" value="DUF3991"/>
    <property type="match status" value="1"/>
</dbReference>
<dbReference type="Gene3D" id="3.40.1360.10">
    <property type="match status" value="1"/>
</dbReference>
<dbReference type="EMBL" id="DWXZ01000201">
    <property type="protein sequence ID" value="HJB38253.1"/>
    <property type="molecule type" value="Genomic_DNA"/>
</dbReference>
<evidence type="ECO:0000313" key="3">
    <source>
        <dbReference type="Proteomes" id="UP000824214"/>
    </source>
</evidence>
<proteinExistence type="predicted"/>
<feature type="domain" description="DUF3991" evidence="1">
    <location>
        <begin position="95"/>
        <end position="168"/>
    </location>
</feature>
<sequence>MGSEWEWKFHDERVTIRNNVWFDQYTQKGGDAVDFFRYFYGESEEQAAAMLLNCSVADLEKLPARSPPIPSRPKQEEPKQLEIPLAHGNMRRVFAYLCQTRGIDPEVVSAFARKGLLYESASHHNAIFVGQDEQGKIRHLHARGTLTGSHFRQTLPGSEKEYSFHWQGANGKLYAFEAPVDMLSFISLHPEGWQKHSYVALCGVSAAPIHHLLETQPQLEEVTLCLDSDEAGHNAARRIADELLREWNVTVSAEFPNQKDWNDELLANHQEESESMTMTM</sequence>
<name>A0A9D2RZ84_9FIRM</name>
<protein>
    <submittedName>
        <fullName evidence="2">DUF3991 and toprim domain-containing protein</fullName>
    </submittedName>
</protein>
<dbReference type="InterPro" id="IPR025054">
    <property type="entry name" value="DUF3991"/>
</dbReference>
<reference evidence="2" key="1">
    <citation type="journal article" date="2021" name="PeerJ">
        <title>Extensive microbial diversity within the chicken gut microbiome revealed by metagenomics and culture.</title>
        <authorList>
            <person name="Gilroy R."/>
            <person name="Ravi A."/>
            <person name="Getino M."/>
            <person name="Pursley I."/>
            <person name="Horton D.L."/>
            <person name="Alikhan N.F."/>
            <person name="Baker D."/>
            <person name="Gharbi K."/>
            <person name="Hall N."/>
            <person name="Watson M."/>
            <person name="Adriaenssens E.M."/>
            <person name="Foster-Nyarko E."/>
            <person name="Jarju S."/>
            <person name="Secka A."/>
            <person name="Antonio M."/>
            <person name="Oren A."/>
            <person name="Chaudhuri R.R."/>
            <person name="La Ragione R."/>
            <person name="Hildebrand F."/>
            <person name="Pallen M.J."/>
        </authorList>
    </citation>
    <scope>NUCLEOTIDE SEQUENCE</scope>
    <source>
        <strain evidence="2">ChiBcolR8-3208</strain>
    </source>
</reference>
<evidence type="ECO:0000313" key="2">
    <source>
        <dbReference type="EMBL" id="HJB38253.1"/>
    </source>
</evidence>
<dbReference type="AlphaFoldDB" id="A0A9D2RZ84"/>
<dbReference type="Proteomes" id="UP000824214">
    <property type="component" value="Unassembled WGS sequence"/>
</dbReference>